<dbReference type="OrthoDB" id="1470711at2759"/>
<dbReference type="Gene3D" id="1.10.486.10">
    <property type="entry name" value="PCRA, domain 4"/>
    <property type="match status" value="1"/>
</dbReference>
<evidence type="ECO:0000256" key="2">
    <source>
        <dbReference type="ARBA" id="ARBA00022741"/>
    </source>
</evidence>
<keyword evidence="2" id="KW-0547">Nucleotide-binding</keyword>
<dbReference type="GO" id="GO:0005634">
    <property type="term" value="C:nucleus"/>
    <property type="evidence" value="ECO:0007669"/>
    <property type="project" value="TreeGrafter"/>
</dbReference>
<evidence type="ECO:0000256" key="4">
    <source>
        <dbReference type="ARBA" id="ARBA00022806"/>
    </source>
</evidence>
<dbReference type="InterPro" id="IPR014016">
    <property type="entry name" value="UvrD-like_ATP-bd"/>
</dbReference>
<dbReference type="InterPro" id="IPR014017">
    <property type="entry name" value="DNA_helicase_UvrD-like_C"/>
</dbReference>
<dbReference type="PANTHER" id="PTHR11070">
    <property type="entry name" value="UVRD / RECB / PCRA DNA HELICASE FAMILY MEMBER"/>
    <property type="match status" value="1"/>
</dbReference>
<dbReference type="EMBL" id="CP097506">
    <property type="protein sequence ID" value="URD98140.1"/>
    <property type="molecule type" value="Genomic_DNA"/>
</dbReference>
<keyword evidence="13" id="KW-1185">Reference proteome</keyword>
<evidence type="ECO:0000313" key="13">
    <source>
        <dbReference type="Proteomes" id="UP001055439"/>
    </source>
</evidence>
<accession>A0A9E7FK04</accession>
<evidence type="ECO:0000256" key="7">
    <source>
        <dbReference type="ARBA" id="ARBA00034617"/>
    </source>
</evidence>
<organism evidence="12 13">
    <name type="scientific">Musa troglodytarum</name>
    <name type="common">fe'i banana</name>
    <dbReference type="NCBI Taxonomy" id="320322"/>
    <lineage>
        <taxon>Eukaryota</taxon>
        <taxon>Viridiplantae</taxon>
        <taxon>Streptophyta</taxon>
        <taxon>Embryophyta</taxon>
        <taxon>Tracheophyta</taxon>
        <taxon>Spermatophyta</taxon>
        <taxon>Magnoliopsida</taxon>
        <taxon>Liliopsida</taxon>
        <taxon>Zingiberales</taxon>
        <taxon>Musaceae</taxon>
        <taxon>Musa</taxon>
    </lineage>
</organism>
<dbReference type="CDD" id="cd17932">
    <property type="entry name" value="DEXQc_UvrD"/>
    <property type="match status" value="1"/>
</dbReference>
<dbReference type="InterPro" id="IPR013986">
    <property type="entry name" value="DExx_box_DNA_helicase_dom_sf"/>
</dbReference>
<dbReference type="Proteomes" id="UP001055439">
    <property type="component" value="Chromosome 4"/>
</dbReference>
<dbReference type="PANTHER" id="PTHR11070:SF61">
    <property type="entry name" value="DNA 3'-5' HELICASE"/>
    <property type="match status" value="1"/>
</dbReference>
<sequence>MEGFEENYERGSRIPHTFRATKPFFLLACKRSSDALSPPPSSKCPRRVPLSEIRNGCSTPPVTPTHRSCHRDSIVSPSSSVIDEDFDEAFLRDVDALCEERSTAKKERPSEENGKASWRRVVGSGEELDLDLQGSLNRDAGDWPVQQQKYWDYLKSLNHAQREAACSDISVPLMIVAGPGSGKTSTMVGRVLTLLEEGIGPSNILAMTFTIAAASEMRDRIRAVAGKEVATDLEISTFHSFCLQLCRRHAKKLGRTPEFLIYGPGQQRRAVIEALRIMENDQNSAQETTVQKFEDLPSTDIAKSLKEKSKKWLKFVTQAKASGRAAEECDKIGDETGAMILRHYDEILTSCNALDYHDFISSSVKLLTDFPEVYNECLNTWKAIVIDEFQDTSSMQYRLLRILASHNRVTIVGDEDQSIFSFNGADVCGFDSFRNDFPTHREIRLNKNYRSTRYIVEAASAVILNNNKCCHIKQVETDNSTGSKIIVMECHNEEAQCAFVADKILEITSDGQNADCSFGNVAILYRRQVSGRAFQMCFRNRKIPFNSHGVAFYRKKVIKAIMAILRTTFPDCDDGPFRQAFKALLPGDKEEKKMVVDYVERISSARKCSFQTAANDIFHAKVSGTFKRSQLTQGRKVLSALDMLSKLVRREPSISMVITSAANMLPQKYLLEKRAVVDVEGGKLLNEDNDLRSVVQYLMDDVSDFLSMHFTNEDVQNLNKEEGCGSILKSFIDFITMRETENFRSRRQENKNSVTVTTIHQSKGLEWDVVFIVKANDNEIPLLHEYNGIVHGGNTLEEERRLLYVAMTRARKKLYVVYTIMDSNWQLLQPSRFLKEIPGHLLEIQGEAISKDLTISSRNSSNSLGYEISHETIHENGRTPDDISKSVEGFSEICLGNQFLKRFNLEERSIVSSLFHQWAKRPAFHHPNRLLDKIGFVVDERLRNKTYKHKDVMRILKSCLKGDETLQYAQYVIKWEQIPVGLRAHLNREKQEHFQKQRIENSMGSSKATSKQISYLQNLGCTINPTSRLHASRLIEQYRSL</sequence>
<dbReference type="GO" id="GO:0005524">
    <property type="term" value="F:ATP binding"/>
    <property type="evidence" value="ECO:0007669"/>
    <property type="project" value="UniProtKB-KW"/>
</dbReference>
<evidence type="ECO:0000259" key="10">
    <source>
        <dbReference type="Pfam" id="PF00580"/>
    </source>
</evidence>
<keyword evidence="4 12" id="KW-0347">Helicase</keyword>
<protein>
    <recommendedName>
        <fullName evidence="8">DNA 3'-5' helicase</fullName>
        <ecNumber evidence="8">5.6.2.4</ecNumber>
    </recommendedName>
</protein>
<evidence type="ECO:0000313" key="12">
    <source>
        <dbReference type="EMBL" id="URD98140.1"/>
    </source>
</evidence>
<dbReference type="Pfam" id="PF13361">
    <property type="entry name" value="UvrD_C"/>
    <property type="match status" value="1"/>
</dbReference>
<evidence type="ECO:0000256" key="5">
    <source>
        <dbReference type="ARBA" id="ARBA00022840"/>
    </source>
</evidence>
<dbReference type="GO" id="GO:0003677">
    <property type="term" value="F:DNA binding"/>
    <property type="evidence" value="ECO:0007669"/>
    <property type="project" value="InterPro"/>
</dbReference>
<keyword evidence="5" id="KW-0067">ATP-binding</keyword>
<evidence type="ECO:0000256" key="8">
    <source>
        <dbReference type="ARBA" id="ARBA00034808"/>
    </source>
</evidence>
<dbReference type="InterPro" id="IPR027417">
    <property type="entry name" value="P-loop_NTPase"/>
</dbReference>
<evidence type="ECO:0000256" key="1">
    <source>
        <dbReference type="ARBA" id="ARBA00009922"/>
    </source>
</evidence>
<dbReference type="EC" id="5.6.2.4" evidence="8"/>
<dbReference type="Gene3D" id="3.40.50.300">
    <property type="entry name" value="P-loop containing nucleotide triphosphate hydrolases"/>
    <property type="match status" value="2"/>
</dbReference>
<comment type="catalytic activity">
    <reaction evidence="9">
        <text>ATP + H2O = ADP + phosphate + H(+)</text>
        <dbReference type="Rhea" id="RHEA:13065"/>
        <dbReference type="ChEBI" id="CHEBI:15377"/>
        <dbReference type="ChEBI" id="CHEBI:15378"/>
        <dbReference type="ChEBI" id="CHEBI:30616"/>
        <dbReference type="ChEBI" id="CHEBI:43474"/>
        <dbReference type="ChEBI" id="CHEBI:456216"/>
        <dbReference type="EC" id="5.6.2.4"/>
    </reaction>
</comment>
<evidence type="ECO:0000256" key="3">
    <source>
        <dbReference type="ARBA" id="ARBA00022801"/>
    </source>
</evidence>
<dbReference type="InterPro" id="IPR000212">
    <property type="entry name" value="DNA_helicase_UvrD/REP"/>
</dbReference>
<dbReference type="GO" id="GO:0016787">
    <property type="term" value="F:hydrolase activity"/>
    <property type="evidence" value="ECO:0007669"/>
    <property type="project" value="UniProtKB-KW"/>
</dbReference>
<dbReference type="SUPFAM" id="SSF52540">
    <property type="entry name" value="P-loop containing nucleoside triphosphate hydrolases"/>
    <property type="match status" value="1"/>
</dbReference>
<feature type="domain" description="UvrD-like helicase C-terminal" evidence="11">
    <location>
        <begin position="443"/>
        <end position="819"/>
    </location>
</feature>
<keyword evidence="6" id="KW-0413">Isomerase</keyword>
<gene>
    <name evidence="12" type="ORF">MUK42_35394</name>
</gene>
<dbReference type="Gene3D" id="1.10.10.160">
    <property type="match status" value="1"/>
</dbReference>
<dbReference type="GO" id="GO:0043138">
    <property type="term" value="F:3'-5' DNA helicase activity"/>
    <property type="evidence" value="ECO:0007669"/>
    <property type="project" value="UniProtKB-EC"/>
</dbReference>
<keyword evidence="3" id="KW-0378">Hydrolase</keyword>
<feature type="domain" description="UvrD-like helicase ATP-binding" evidence="10">
    <location>
        <begin position="157"/>
        <end position="438"/>
    </location>
</feature>
<comment type="similarity">
    <text evidence="1">Belongs to the helicase family. UvrD subfamily.</text>
</comment>
<evidence type="ECO:0000256" key="6">
    <source>
        <dbReference type="ARBA" id="ARBA00023235"/>
    </source>
</evidence>
<evidence type="ECO:0000256" key="9">
    <source>
        <dbReference type="ARBA" id="ARBA00048988"/>
    </source>
</evidence>
<proteinExistence type="inferred from homology"/>
<reference evidence="12" key="1">
    <citation type="submission" date="2022-05" db="EMBL/GenBank/DDBJ databases">
        <title>The Musa troglodytarum L. genome provides insights into the mechanism of non-climacteric behaviour and enrichment of carotenoids.</title>
        <authorList>
            <person name="Wang J."/>
        </authorList>
    </citation>
    <scope>NUCLEOTIDE SEQUENCE</scope>
    <source>
        <tissue evidence="12">Leaf</tissue>
    </source>
</reference>
<dbReference type="CDD" id="cd18807">
    <property type="entry name" value="SF1_C_UvrD"/>
    <property type="match status" value="1"/>
</dbReference>
<evidence type="ECO:0000259" key="11">
    <source>
        <dbReference type="Pfam" id="PF13361"/>
    </source>
</evidence>
<dbReference type="AlphaFoldDB" id="A0A9E7FK04"/>
<comment type="catalytic activity">
    <reaction evidence="7">
        <text>Couples ATP hydrolysis with the unwinding of duplex DNA by translocating in the 3'-5' direction.</text>
        <dbReference type="EC" id="5.6.2.4"/>
    </reaction>
</comment>
<dbReference type="GO" id="GO:0000725">
    <property type="term" value="P:recombinational repair"/>
    <property type="evidence" value="ECO:0007669"/>
    <property type="project" value="TreeGrafter"/>
</dbReference>
<name>A0A9E7FK04_9LILI</name>
<dbReference type="FunFam" id="1.10.10.160:FF:000007">
    <property type="entry name" value="p-loop containing nucleoside triphosphate hydrolase superfamily protein"/>
    <property type="match status" value="1"/>
</dbReference>
<dbReference type="Pfam" id="PF00580">
    <property type="entry name" value="UvrD-helicase"/>
    <property type="match status" value="1"/>
</dbReference>